<protein>
    <submittedName>
        <fullName evidence="2">Uncharacterized protein</fullName>
    </submittedName>
</protein>
<proteinExistence type="predicted"/>
<dbReference type="EMBL" id="BRYA01000346">
    <property type="protein sequence ID" value="GMI47484.1"/>
    <property type="molecule type" value="Genomic_DNA"/>
</dbReference>
<sequence>MGGGVFFSIRSSEQMGIRSAGYEDELPKEIADYGIDDEQWAEFIDLTNRAMKYDWFFICLFSAGPALILFTWWLGLQNKIIHEHMKRMCRKINAEKKMFPDLILSCQWENEGEMVIFGGEEGGPTKAYHYIHFARREEPKYEEDY</sequence>
<evidence type="ECO:0000313" key="2">
    <source>
        <dbReference type="EMBL" id="GMI47484.1"/>
    </source>
</evidence>
<gene>
    <name evidence="2" type="ORF">TrCOL_g9658</name>
</gene>
<name>A0A9W7LEF6_9STRA</name>
<evidence type="ECO:0000256" key="1">
    <source>
        <dbReference type="SAM" id="Phobius"/>
    </source>
</evidence>
<dbReference type="AlphaFoldDB" id="A0A9W7LEF6"/>
<reference evidence="3" key="1">
    <citation type="journal article" date="2023" name="Commun. Biol.">
        <title>Genome analysis of Parmales, the sister group of diatoms, reveals the evolutionary specialization of diatoms from phago-mixotrophs to photoautotrophs.</title>
        <authorList>
            <person name="Ban H."/>
            <person name="Sato S."/>
            <person name="Yoshikawa S."/>
            <person name="Yamada K."/>
            <person name="Nakamura Y."/>
            <person name="Ichinomiya M."/>
            <person name="Sato N."/>
            <person name="Blanc-Mathieu R."/>
            <person name="Endo H."/>
            <person name="Kuwata A."/>
            <person name="Ogata H."/>
        </authorList>
    </citation>
    <scope>NUCLEOTIDE SEQUENCE [LARGE SCALE GENOMIC DNA]</scope>
</reference>
<feature type="transmembrane region" description="Helical" evidence="1">
    <location>
        <begin position="55"/>
        <end position="76"/>
    </location>
</feature>
<keyword evidence="1" id="KW-1133">Transmembrane helix</keyword>
<dbReference type="Proteomes" id="UP001165065">
    <property type="component" value="Unassembled WGS sequence"/>
</dbReference>
<organism evidence="2 3">
    <name type="scientific">Triparma columacea</name>
    <dbReference type="NCBI Taxonomy" id="722753"/>
    <lineage>
        <taxon>Eukaryota</taxon>
        <taxon>Sar</taxon>
        <taxon>Stramenopiles</taxon>
        <taxon>Ochrophyta</taxon>
        <taxon>Bolidophyceae</taxon>
        <taxon>Parmales</taxon>
        <taxon>Triparmaceae</taxon>
        <taxon>Triparma</taxon>
    </lineage>
</organism>
<comment type="caution">
    <text evidence="2">The sequence shown here is derived from an EMBL/GenBank/DDBJ whole genome shotgun (WGS) entry which is preliminary data.</text>
</comment>
<accession>A0A9W7LEF6</accession>
<keyword evidence="3" id="KW-1185">Reference proteome</keyword>
<evidence type="ECO:0000313" key="3">
    <source>
        <dbReference type="Proteomes" id="UP001165065"/>
    </source>
</evidence>
<keyword evidence="1" id="KW-0812">Transmembrane</keyword>
<keyword evidence="1" id="KW-0472">Membrane</keyword>
<dbReference type="OrthoDB" id="10306987at2759"/>